<sequence length="626" mass="69312">MSISSQVAARCCRQIVRPSAASLRLSSSTYLSQRTRRWQSTEAEAAAPVNPKISQIVDQISTLTLLETADLVATLKSRLNIPDLPVGGFAMAGGAAPAAAPAEEEEAAPAAQEKTLFNLKLESIDAASKAKVIKEIKSLLGLSLVDSKKFVESVPKVLKESVPKEDAEKIIETLKAVGAKAIMDTPQPSAARSPSVRRAEAAQKRPQQPRATNTYTEDGLLKTPAQGDLAQRLRFLDSASKTLHQEARRYGGVTVDHATFVRIARELFNTAYMHPPAGQLVLRISDDVDEVFRIGYHIGTSDMGFKEWVLAACSLAGARVPVLYQTARYLTITERRGTEVRQTAVIDRLEELGRTSNDPRALQLLAQVQGRRGKYTQALELMEAVLARIQPAKSAPRGAEQSYLISEVMETPWRVYAWLKERTGDAMGADEVMRSAALEFEDPRALQDHASLLMREMDLEGYEEGMSKAASSGDAMACLKLANFYYLTSKGWFPRRGVKVSEGENAKAIPRASRTVDPAKPVEEKKPGALGRFFWFLSADVKSHVEYRKLAMDWYELAVKHGNSRAALLLAIIEREDGNYEAAWELFWSSRTADAKEFMPTSQDELLKVWRDETFRPEVPLQLLDL</sequence>
<evidence type="ECO:0000256" key="4">
    <source>
        <dbReference type="SAM" id="MobiDB-lite"/>
    </source>
</evidence>
<evidence type="ECO:0000313" key="8">
    <source>
        <dbReference type="Proteomes" id="UP000325579"/>
    </source>
</evidence>
<evidence type="ECO:0008006" key="9">
    <source>
        <dbReference type="Google" id="ProtNLM"/>
    </source>
</evidence>
<feature type="domain" description="Large ribosomal subunit protein bL12 C-terminal" evidence="5">
    <location>
        <begin position="117"/>
        <end position="180"/>
    </location>
</feature>
<proteinExistence type="inferred from homology"/>
<dbReference type="OrthoDB" id="250175at2759"/>
<dbReference type="EMBL" id="ML736756">
    <property type="protein sequence ID" value="KAE8406081.1"/>
    <property type="molecule type" value="Genomic_DNA"/>
</dbReference>
<dbReference type="InterPro" id="IPR011990">
    <property type="entry name" value="TPR-like_helical_dom_sf"/>
</dbReference>
<evidence type="ECO:0000256" key="3">
    <source>
        <dbReference type="ARBA" id="ARBA00023274"/>
    </source>
</evidence>
<dbReference type="InterPro" id="IPR008932">
    <property type="entry name" value="Ribosomal_bL12_oligo"/>
</dbReference>
<comment type="similarity">
    <text evidence="1">Belongs to the bacterial ribosomal protein bL12 family.</text>
</comment>
<dbReference type="AlphaFoldDB" id="A0A5N7DI04"/>
<dbReference type="Gene3D" id="1.20.5.710">
    <property type="entry name" value="Single helix bin"/>
    <property type="match status" value="1"/>
</dbReference>
<feature type="compositionally biased region" description="Polar residues" evidence="4">
    <location>
        <begin position="205"/>
        <end position="216"/>
    </location>
</feature>
<dbReference type="GeneID" id="43671487"/>
<evidence type="ECO:0000313" key="7">
    <source>
        <dbReference type="EMBL" id="KAE8406081.1"/>
    </source>
</evidence>
<dbReference type="InterPro" id="IPR036235">
    <property type="entry name" value="Ribosomal_bL12_oligo_N_sf"/>
</dbReference>
<dbReference type="InterPro" id="IPR000206">
    <property type="entry name" value="Ribosomal_bL12"/>
</dbReference>
<keyword evidence="2" id="KW-0689">Ribosomal protein</keyword>
<evidence type="ECO:0000259" key="6">
    <source>
        <dbReference type="Pfam" id="PF16320"/>
    </source>
</evidence>
<dbReference type="SUPFAM" id="SSF48300">
    <property type="entry name" value="Ribosomal protein L7/12, oligomerisation (N-terminal) domain"/>
    <property type="match status" value="1"/>
</dbReference>
<organism evidence="7 8">
    <name type="scientific">Aspergillus pseudonomiae</name>
    <dbReference type="NCBI Taxonomy" id="1506151"/>
    <lineage>
        <taxon>Eukaryota</taxon>
        <taxon>Fungi</taxon>
        <taxon>Dikarya</taxon>
        <taxon>Ascomycota</taxon>
        <taxon>Pezizomycotina</taxon>
        <taxon>Eurotiomycetes</taxon>
        <taxon>Eurotiomycetidae</taxon>
        <taxon>Eurotiales</taxon>
        <taxon>Aspergillaceae</taxon>
        <taxon>Aspergillus</taxon>
        <taxon>Aspergillus subgen. Circumdati</taxon>
    </lineage>
</organism>
<dbReference type="PANTHER" id="PTHR45987:SF4">
    <property type="entry name" value="LARGE RIBOSOMAL SUBUNIT PROTEIN BL12M"/>
    <property type="match status" value="1"/>
</dbReference>
<reference evidence="7 8" key="1">
    <citation type="submission" date="2019-04" db="EMBL/GenBank/DDBJ databases">
        <authorList>
            <consortium name="DOE Joint Genome Institute"/>
            <person name="Mondo S."/>
            <person name="Kjaerbolling I."/>
            <person name="Vesth T."/>
            <person name="Frisvad J.C."/>
            <person name="Nybo J.L."/>
            <person name="Theobald S."/>
            <person name="Kildgaard S."/>
            <person name="Isbrandt T."/>
            <person name="Kuo A."/>
            <person name="Sato A."/>
            <person name="Lyhne E.K."/>
            <person name="Kogle M.E."/>
            <person name="Wiebenga A."/>
            <person name="Kun R.S."/>
            <person name="Lubbers R.J."/>
            <person name="Makela M.R."/>
            <person name="Barry K."/>
            <person name="Chovatia M."/>
            <person name="Clum A."/>
            <person name="Daum C."/>
            <person name="Haridas S."/>
            <person name="He G."/>
            <person name="LaButti K."/>
            <person name="Lipzen A."/>
            <person name="Riley R."/>
            <person name="Salamov A."/>
            <person name="Simmons B.A."/>
            <person name="Magnuson J.K."/>
            <person name="Henrissat B."/>
            <person name="Mortensen U.H."/>
            <person name="Larsen T.O."/>
            <person name="Devries R.P."/>
            <person name="Grigoriev I.V."/>
            <person name="Machida M."/>
            <person name="Baker S.E."/>
            <person name="Andersen M.R."/>
            <person name="Cantor M.N."/>
            <person name="Hua S.X."/>
        </authorList>
    </citation>
    <scope>NUCLEOTIDE SEQUENCE [LARGE SCALE GENOMIC DNA]</scope>
    <source>
        <strain evidence="7 8">CBS 119388</strain>
    </source>
</reference>
<feature type="domain" description="Large ribosomal subunit protein bL12 oligomerization" evidence="6">
    <location>
        <begin position="52"/>
        <end position="99"/>
    </location>
</feature>
<feature type="region of interest" description="Disordered" evidence="4">
    <location>
        <begin position="182"/>
        <end position="220"/>
    </location>
</feature>
<dbReference type="PANTHER" id="PTHR45987">
    <property type="entry name" value="39S RIBOSOMAL PROTEIN L12"/>
    <property type="match status" value="1"/>
</dbReference>
<dbReference type="Proteomes" id="UP000325579">
    <property type="component" value="Unassembled WGS sequence"/>
</dbReference>
<dbReference type="GO" id="GO:0006412">
    <property type="term" value="P:translation"/>
    <property type="evidence" value="ECO:0007669"/>
    <property type="project" value="InterPro"/>
</dbReference>
<dbReference type="GO" id="GO:0005762">
    <property type="term" value="C:mitochondrial large ribosomal subunit"/>
    <property type="evidence" value="ECO:0007669"/>
    <property type="project" value="TreeGrafter"/>
</dbReference>
<accession>A0A5N7DI04</accession>
<dbReference type="CDD" id="cd00387">
    <property type="entry name" value="Ribosomal_L7_L12"/>
    <property type="match status" value="1"/>
</dbReference>
<evidence type="ECO:0000256" key="1">
    <source>
        <dbReference type="ARBA" id="ARBA00007197"/>
    </source>
</evidence>
<dbReference type="Pfam" id="PF16320">
    <property type="entry name" value="Ribosomal_L12_N"/>
    <property type="match status" value="1"/>
</dbReference>
<dbReference type="Gene3D" id="3.30.1390.10">
    <property type="match status" value="1"/>
</dbReference>
<dbReference type="RefSeq" id="XP_031943400.1">
    <property type="nucleotide sequence ID" value="XM_032086796.1"/>
</dbReference>
<dbReference type="InterPro" id="IPR013823">
    <property type="entry name" value="Ribosomal_bL12_C"/>
</dbReference>
<evidence type="ECO:0000256" key="2">
    <source>
        <dbReference type="ARBA" id="ARBA00022980"/>
    </source>
</evidence>
<dbReference type="Pfam" id="PF00542">
    <property type="entry name" value="Ribosomal_L12"/>
    <property type="match status" value="1"/>
</dbReference>
<dbReference type="GO" id="GO:0003735">
    <property type="term" value="F:structural constituent of ribosome"/>
    <property type="evidence" value="ECO:0007669"/>
    <property type="project" value="InterPro"/>
</dbReference>
<keyword evidence="3" id="KW-0687">Ribonucleoprotein</keyword>
<gene>
    <name evidence="7" type="ORF">BDV37DRAFT_281322</name>
</gene>
<protein>
    <recommendedName>
        <fullName evidence="9">Ribosomal protein L7/L12, C-terminal/adaptor protein ClpS-like protein</fullName>
    </recommendedName>
</protein>
<dbReference type="Gene3D" id="1.25.40.10">
    <property type="entry name" value="Tetratricopeptide repeat domain"/>
    <property type="match status" value="1"/>
</dbReference>
<dbReference type="SUPFAM" id="SSF54736">
    <property type="entry name" value="ClpS-like"/>
    <property type="match status" value="1"/>
</dbReference>
<dbReference type="GO" id="GO:0003729">
    <property type="term" value="F:mRNA binding"/>
    <property type="evidence" value="ECO:0007669"/>
    <property type="project" value="TreeGrafter"/>
</dbReference>
<evidence type="ECO:0000259" key="5">
    <source>
        <dbReference type="Pfam" id="PF00542"/>
    </source>
</evidence>
<keyword evidence="8" id="KW-1185">Reference proteome</keyword>
<dbReference type="HAMAP" id="MF_00368">
    <property type="entry name" value="Ribosomal_bL12"/>
    <property type="match status" value="1"/>
</dbReference>
<name>A0A5N7DI04_9EURO</name>
<dbReference type="InterPro" id="IPR014719">
    <property type="entry name" value="Ribosomal_bL12_C/ClpS-like"/>
</dbReference>